<name>A0A0D2Q6W9_HYPSF</name>
<dbReference type="InterPro" id="IPR007483">
    <property type="entry name" value="Hamartin"/>
</dbReference>
<sequence>MTPDWFLMSYSTLPRQVRVVLKDGSAPLSDLLGLIDTFVAEAKSSDTPETQLFQLEEDLHSIHHEVVDYSSLRQAETFLAILYHLKDILPSTSVISWFDLVLRPALREPKLATEAVKHAQDLIISALQKTNEAYAEKIEGFRKQLLELYLLDAFNDGSGDDVLEWAELNDEKRQQRTHWKHNLEDLLLRFGDTCPKVLFDEINEHFATPSSRLQLFNLLNLLTCGPSFPDSVKILVQHPLMNNMLLSLFLDNSSTACTLGVTLIVKLLPFFAVYAPDDLKARLPTLFAILARIMCWKERRAAKARIPADENIDVDFERELEKETNRPLRIAPEITWERLDMVFDTTISLPPSSRPYFTSLYYLYPSNTLRFLRAPVQYLNDSSLQSPYAESWEDALDQDEIRRRSENLAREHNCHPLLIWRDAIIELSEPEFWRHYSISRIVSETIMLDLRNLAVALQGRYASGIPGTSSLPQESIVHEDVKIQEPQEVHQGISPRFLRPIDLSSGRAVLSLQDMIDTSIALKSNLDLEVIQPSKQWPNLLFIPPSVSPSSSPGSPARTPALQTLNEEQNATHVAQAISGLQREVLLLRNDLNFELWLSRENAKRIGQLYQDRILFKAAEVERQGLYNKLRKYRTQVTDLEKELREHKQQASAAKDKYADWNTELQQKLKELREEKKNWFLDAANLRTSEKNARALFDAQGKLLADATKGVFELETQRKENQHKIDRLKDYERQIDQHIKIQRLWKDDFANLNEREGDIKLMQNQYKQMQLRLESMEESQLEMQDKARAYRRQIQTLEAQLKLKQRNQNHNTTLPQEIAAAAAENASLKAANASLKEQNMDLKDEIQILRAAVEVYKGRQGPPSSPRSSPIIPAPFSLNT</sequence>
<feature type="coiled-coil region" evidence="1">
    <location>
        <begin position="623"/>
        <end position="689"/>
    </location>
</feature>
<evidence type="ECO:0000313" key="4">
    <source>
        <dbReference type="Proteomes" id="UP000054270"/>
    </source>
</evidence>
<dbReference type="PANTHER" id="PTHR15154:SF2">
    <property type="entry name" value="HAMARTIN"/>
    <property type="match status" value="1"/>
</dbReference>
<feature type="region of interest" description="Disordered" evidence="2">
    <location>
        <begin position="857"/>
        <end position="880"/>
    </location>
</feature>
<dbReference type="GO" id="GO:0032007">
    <property type="term" value="P:negative regulation of TOR signaling"/>
    <property type="evidence" value="ECO:0007669"/>
    <property type="project" value="TreeGrafter"/>
</dbReference>
<organism evidence="3 4">
    <name type="scientific">Hypholoma sublateritium (strain FD-334 SS-4)</name>
    <dbReference type="NCBI Taxonomy" id="945553"/>
    <lineage>
        <taxon>Eukaryota</taxon>
        <taxon>Fungi</taxon>
        <taxon>Dikarya</taxon>
        <taxon>Basidiomycota</taxon>
        <taxon>Agaricomycotina</taxon>
        <taxon>Agaricomycetes</taxon>
        <taxon>Agaricomycetidae</taxon>
        <taxon>Agaricales</taxon>
        <taxon>Agaricineae</taxon>
        <taxon>Strophariaceae</taxon>
        <taxon>Hypholoma</taxon>
    </lineage>
</organism>
<dbReference type="GO" id="GO:0033596">
    <property type="term" value="C:TSC1-TSC2 complex"/>
    <property type="evidence" value="ECO:0007669"/>
    <property type="project" value="TreeGrafter"/>
</dbReference>
<dbReference type="OMA" id="IMFLPHI"/>
<evidence type="ECO:0008006" key="5">
    <source>
        <dbReference type="Google" id="ProtNLM"/>
    </source>
</evidence>
<evidence type="ECO:0000256" key="1">
    <source>
        <dbReference type="SAM" id="Coils"/>
    </source>
</evidence>
<evidence type="ECO:0000313" key="3">
    <source>
        <dbReference type="EMBL" id="KJA27510.1"/>
    </source>
</evidence>
<dbReference type="STRING" id="945553.A0A0D2Q6W9"/>
<keyword evidence="4" id="KW-1185">Reference proteome</keyword>
<dbReference type="Proteomes" id="UP000054270">
    <property type="component" value="Unassembled WGS sequence"/>
</dbReference>
<dbReference type="EMBL" id="KN817524">
    <property type="protein sequence ID" value="KJA27510.1"/>
    <property type="molecule type" value="Genomic_DNA"/>
</dbReference>
<evidence type="ECO:0000256" key="2">
    <source>
        <dbReference type="SAM" id="MobiDB-lite"/>
    </source>
</evidence>
<protein>
    <recommendedName>
        <fullName evidence="5">Tuberous sclerosis 1</fullName>
    </recommendedName>
</protein>
<dbReference type="AlphaFoldDB" id="A0A0D2Q6W9"/>
<dbReference type="GO" id="GO:0051726">
    <property type="term" value="P:regulation of cell cycle"/>
    <property type="evidence" value="ECO:0007669"/>
    <property type="project" value="TreeGrafter"/>
</dbReference>
<dbReference type="OrthoDB" id="28737at2759"/>
<gene>
    <name evidence="3" type="ORF">HYPSUDRAFT_35421</name>
</gene>
<proteinExistence type="predicted"/>
<keyword evidence="1" id="KW-0175">Coiled coil</keyword>
<dbReference type="PANTHER" id="PTHR15154">
    <property type="entry name" value="HAMARTIN"/>
    <property type="match status" value="1"/>
</dbReference>
<feature type="compositionally biased region" description="Low complexity" evidence="2">
    <location>
        <begin position="866"/>
        <end position="880"/>
    </location>
</feature>
<reference evidence="4" key="1">
    <citation type="submission" date="2014-04" db="EMBL/GenBank/DDBJ databases">
        <title>Evolutionary Origins and Diversification of the Mycorrhizal Mutualists.</title>
        <authorList>
            <consortium name="DOE Joint Genome Institute"/>
            <consortium name="Mycorrhizal Genomics Consortium"/>
            <person name="Kohler A."/>
            <person name="Kuo A."/>
            <person name="Nagy L.G."/>
            <person name="Floudas D."/>
            <person name="Copeland A."/>
            <person name="Barry K.W."/>
            <person name="Cichocki N."/>
            <person name="Veneault-Fourrey C."/>
            <person name="LaButti K."/>
            <person name="Lindquist E.A."/>
            <person name="Lipzen A."/>
            <person name="Lundell T."/>
            <person name="Morin E."/>
            <person name="Murat C."/>
            <person name="Riley R."/>
            <person name="Ohm R."/>
            <person name="Sun H."/>
            <person name="Tunlid A."/>
            <person name="Henrissat B."/>
            <person name="Grigoriev I.V."/>
            <person name="Hibbett D.S."/>
            <person name="Martin F."/>
        </authorList>
    </citation>
    <scope>NUCLEOTIDE SEQUENCE [LARGE SCALE GENOMIC DNA]</scope>
    <source>
        <strain evidence="4">FD-334 SS-4</strain>
    </source>
</reference>
<accession>A0A0D2Q6W9</accession>